<protein>
    <recommendedName>
        <fullName evidence="3">DUF4397 domain-containing protein</fullName>
    </recommendedName>
</protein>
<evidence type="ECO:0000313" key="1">
    <source>
        <dbReference type="EMBL" id="WDE07306.1"/>
    </source>
</evidence>
<evidence type="ECO:0008006" key="3">
    <source>
        <dbReference type="Google" id="ProtNLM"/>
    </source>
</evidence>
<dbReference type="Proteomes" id="UP000032352">
    <property type="component" value="Chromosome"/>
</dbReference>
<organism evidence="1 2">
    <name type="scientific">Thalassomonas viridans</name>
    <dbReference type="NCBI Taxonomy" id="137584"/>
    <lineage>
        <taxon>Bacteria</taxon>
        <taxon>Pseudomonadati</taxon>
        <taxon>Pseudomonadota</taxon>
        <taxon>Gammaproteobacteria</taxon>
        <taxon>Alteromonadales</taxon>
        <taxon>Colwelliaceae</taxon>
        <taxon>Thalassomonas</taxon>
    </lineage>
</organism>
<reference evidence="1 2" key="1">
    <citation type="journal article" date="2015" name="Genome Announc.">
        <title>Draft Genome Sequences of Marine Isolates of Thalassomonas viridans and Thalassomonas actiniarum.</title>
        <authorList>
            <person name="Olonade I."/>
            <person name="van Zyl L.J."/>
            <person name="Trindade M."/>
        </authorList>
    </citation>
    <scope>NUCLEOTIDE SEQUENCE [LARGE SCALE GENOMIC DNA]</scope>
    <source>
        <strain evidence="1 2">XOM25</strain>
    </source>
</reference>
<proteinExistence type="predicted"/>
<gene>
    <name evidence="1" type="ORF">SG34_010660</name>
</gene>
<keyword evidence="2" id="KW-1185">Reference proteome</keyword>
<sequence>MAAVAGLVGCGSGSDDNDGDGDAYVNLYNASKNAPAIFLTIDEDLEEDDEDEVEITYTGVEYGQSGGNKALEKNTYFYELAWQDEDSSDRDNLELIAEGQVELKRDTIQMIVVSDDITSPQVNIYDIEMIDDDDDFDDDLFNLRVLNMHPGPEDIDVYLSKSDETFNEAVLIGQYSYTVLSDNHKFEQDEYIFYITAAGSDEVLFQSEDIDYSFVTQYVMVVRENTAAGQSPYVLDRVSNSSTTEYVDFNSVGQFRVYNAITEHELIPNYQSSIDLYVNGVDDEPEISDLSRNQLSEVIVKDKGDYSLDVTVAGTDEAILSNHLLTLPESSDKTVFLYLKEDDVDEDGDGDVDEDGDGQVDEVEITINSLVVNNSNSESIYDHLITMVNLVDNDDFSSVKFYFVRNDETIDTATNQRTVGYTSTETISLLNNTYQVFAVAQENSSDIILTTLDLVLDESSKEQFIVIEVDENSPTGYKMEIFNQNAED</sequence>
<dbReference type="EMBL" id="CP059733">
    <property type="protein sequence ID" value="WDE07306.1"/>
    <property type="molecule type" value="Genomic_DNA"/>
</dbReference>
<reference evidence="1 2" key="2">
    <citation type="journal article" date="2022" name="Mar. Drugs">
        <title>Bioassay-Guided Fractionation Leads to the Detection of Cholic Acid Generated by the Rare Thalassomonas sp.</title>
        <authorList>
            <person name="Pheiffer F."/>
            <person name="Schneider Y.K."/>
            <person name="Hansen E.H."/>
            <person name="Andersen J.H."/>
            <person name="Isaksson J."/>
            <person name="Busche T."/>
            <person name="R C."/>
            <person name="Kalinowski J."/>
            <person name="Zyl L.V."/>
            <person name="Trindade M."/>
        </authorList>
    </citation>
    <scope>NUCLEOTIDE SEQUENCE [LARGE SCALE GENOMIC DNA]</scope>
    <source>
        <strain evidence="1 2">XOM25</strain>
    </source>
</reference>
<evidence type="ECO:0000313" key="2">
    <source>
        <dbReference type="Proteomes" id="UP000032352"/>
    </source>
</evidence>
<name>A0AAF0CB84_9GAMM</name>
<accession>A0AAF0CB84</accession>
<dbReference type="KEGG" id="tvd:SG34_010660"/>
<dbReference type="AlphaFoldDB" id="A0AAF0CB84"/>